<organism evidence="1 2">
    <name type="scientific">Melipona bicolor</name>
    <dbReference type="NCBI Taxonomy" id="60889"/>
    <lineage>
        <taxon>Eukaryota</taxon>
        <taxon>Metazoa</taxon>
        <taxon>Ecdysozoa</taxon>
        <taxon>Arthropoda</taxon>
        <taxon>Hexapoda</taxon>
        <taxon>Insecta</taxon>
        <taxon>Pterygota</taxon>
        <taxon>Neoptera</taxon>
        <taxon>Endopterygota</taxon>
        <taxon>Hymenoptera</taxon>
        <taxon>Apocrita</taxon>
        <taxon>Aculeata</taxon>
        <taxon>Apoidea</taxon>
        <taxon>Anthophila</taxon>
        <taxon>Apidae</taxon>
        <taxon>Melipona</taxon>
    </lineage>
</organism>
<feature type="non-terminal residue" evidence="1">
    <location>
        <position position="93"/>
    </location>
</feature>
<gene>
    <name evidence="1" type="ORF">K0M31_012273</name>
</gene>
<keyword evidence="2" id="KW-1185">Reference proteome</keyword>
<sequence>MAIKKKIVATSKTPCTRGKRGTFFRGAKLTLEDCITPRGRLLPAAWNEWATRTGCVRLMGRKTKFGQFPSGQEDRSSTSLGIKIDRRFVFSEG</sequence>
<protein>
    <submittedName>
        <fullName evidence="1">Uncharacterized protein</fullName>
    </submittedName>
</protein>
<evidence type="ECO:0000313" key="1">
    <source>
        <dbReference type="EMBL" id="KAK1120667.1"/>
    </source>
</evidence>
<name>A0AA40KHM1_9HYME</name>
<proteinExistence type="predicted"/>
<evidence type="ECO:0000313" key="2">
    <source>
        <dbReference type="Proteomes" id="UP001177670"/>
    </source>
</evidence>
<dbReference type="EMBL" id="JAHYIQ010000030">
    <property type="protein sequence ID" value="KAK1120667.1"/>
    <property type="molecule type" value="Genomic_DNA"/>
</dbReference>
<dbReference type="Proteomes" id="UP001177670">
    <property type="component" value="Unassembled WGS sequence"/>
</dbReference>
<comment type="caution">
    <text evidence="1">The sequence shown here is derived from an EMBL/GenBank/DDBJ whole genome shotgun (WGS) entry which is preliminary data.</text>
</comment>
<reference evidence="1" key="1">
    <citation type="submission" date="2021-10" db="EMBL/GenBank/DDBJ databases">
        <title>Melipona bicolor Genome sequencing and assembly.</title>
        <authorList>
            <person name="Araujo N.S."/>
            <person name="Arias M.C."/>
        </authorList>
    </citation>
    <scope>NUCLEOTIDE SEQUENCE</scope>
    <source>
        <strain evidence="1">USP_2M_L1-L4_2017</strain>
        <tissue evidence="1">Whole body</tissue>
    </source>
</reference>
<accession>A0AA40KHM1</accession>
<dbReference type="AlphaFoldDB" id="A0AA40KHM1"/>